<sequence length="262" mass="29781">MKSHQVKSVTWGKIESEFNGLSGEMYRPREVLKKNEDIKKRVTKKYAEEKCYARRTGGGPPKQSIFTEVDTAVKEILGTRIEGRLSEFDGDAEIQYEGSKIQGDIDEHEEDCEPNEVIKLVMVNEDPSTQLDFDENHENYGTQTKKKREKTGKPCQNYAFFSKPESTLRNINNNNNTAESQNSEPVLESSKSSRQETDLESNPSTSSCSTDNEKSTPSKITSTENMNQLSKAALWPKKLRPNNIQELVERSLSKQKGYLSKR</sequence>
<keyword evidence="2" id="KW-1185">Reference proteome</keyword>
<reference evidence="1" key="1">
    <citation type="submission" date="2022-04" db="EMBL/GenBank/DDBJ databases">
        <title>Chromosome-scale genome assembly of Holotrichia oblita Faldermann.</title>
        <authorList>
            <person name="Rongchong L."/>
        </authorList>
    </citation>
    <scope>NUCLEOTIDE SEQUENCE</scope>
    <source>
        <strain evidence="1">81SQS9</strain>
    </source>
</reference>
<accession>A0ACB9TKL9</accession>
<evidence type="ECO:0000313" key="1">
    <source>
        <dbReference type="EMBL" id="KAI4467421.1"/>
    </source>
</evidence>
<protein>
    <submittedName>
        <fullName evidence="1">Uncharacterized protein</fullName>
    </submittedName>
</protein>
<dbReference type="EMBL" id="CM043016">
    <property type="protein sequence ID" value="KAI4467421.1"/>
    <property type="molecule type" value="Genomic_DNA"/>
</dbReference>
<organism evidence="1 2">
    <name type="scientific">Holotrichia oblita</name>
    <name type="common">Chafer beetle</name>
    <dbReference type="NCBI Taxonomy" id="644536"/>
    <lineage>
        <taxon>Eukaryota</taxon>
        <taxon>Metazoa</taxon>
        <taxon>Ecdysozoa</taxon>
        <taxon>Arthropoda</taxon>
        <taxon>Hexapoda</taxon>
        <taxon>Insecta</taxon>
        <taxon>Pterygota</taxon>
        <taxon>Neoptera</taxon>
        <taxon>Endopterygota</taxon>
        <taxon>Coleoptera</taxon>
        <taxon>Polyphaga</taxon>
        <taxon>Scarabaeiformia</taxon>
        <taxon>Scarabaeidae</taxon>
        <taxon>Melolonthinae</taxon>
        <taxon>Holotrichia</taxon>
    </lineage>
</organism>
<evidence type="ECO:0000313" key="2">
    <source>
        <dbReference type="Proteomes" id="UP001056778"/>
    </source>
</evidence>
<dbReference type="Proteomes" id="UP001056778">
    <property type="component" value="Chromosome 2"/>
</dbReference>
<gene>
    <name evidence="1" type="ORF">MML48_2g00006255</name>
</gene>
<name>A0ACB9TKL9_HOLOL</name>
<proteinExistence type="predicted"/>
<comment type="caution">
    <text evidence="1">The sequence shown here is derived from an EMBL/GenBank/DDBJ whole genome shotgun (WGS) entry which is preliminary data.</text>
</comment>